<protein>
    <recommendedName>
        <fullName evidence="2">protein-tyrosine-phosphatase</fullName>
        <ecNumber evidence="2">3.1.3.48</ecNumber>
    </recommendedName>
</protein>
<evidence type="ECO:0000259" key="6">
    <source>
        <dbReference type="PROSITE" id="PS50056"/>
    </source>
</evidence>
<evidence type="ECO:0000256" key="1">
    <source>
        <dbReference type="ARBA" id="ARBA00008601"/>
    </source>
</evidence>
<name>F0W2T2_9STRA</name>
<dbReference type="PANTHER" id="PTHR10159:SF519">
    <property type="entry name" value="DUAL SPECIFICITY PROTEIN PHOSPHATASE MPK3"/>
    <property type="match status" value="1"/>
</dbReference>
<sequence>MDDVVSDLIAQQLNHPSIYSFPCGVRILPDVALFLGDATAASNRTYLTQHKINDVTSLGTGSIAPSVGESFIESSRLNSYQSIPSIVIDIFDLEHELILPHMEACFEFIRAHESSQEESNGVLVHCAYGQSRSATICVAYLMYTYKWTLKRAYEAIHHARPCISINKGFLTQLAHFERMEFDSDIRGRSAAQAEVADIQVSNYDFEVRH</sequence>
<dbReference type="EC" id="3.1.3.48" evidence="2"/>
<dbReference type="InterPro" id="IPR029021">
    <property type="entry name" value="Prot-tyrosine_phosphatase-like"/>
</dbReference>
<dbReference type="PROSITE" id="PS50054">
    <property type="entry name" value="TYR_PHOSPHATASE_DUAL"/>
    <property type="match status" value="1"/>
</dbReference>
<dbReference type="InterPro" id="IPR016130">
    <property type="entry name" value="Tyr_Pase_AS"/>
</dbReference>
<dbReference type="HOGENOM" id="CLU_023312_2_1_1"/>
<dbReference type="GO" id="GO:0043409">
    <property type="term" value="P:negative regulation of MAPK cascade"/>
    <property type="evidence" value="ECO:0007669"/>
    <property type="project" value="TreeGrafter"/>
</dbReference>
<dbReference type="PROSITE" id="PS50056">
    <property type="entry name" value="TYR_PHOSPHATASE_2"/>
    <property type="match status" value="1"/>
</dbReference>
<reference evidence="7" key="1">
    <citation type="journal article" date="2011" name="PLoS Biol.">
        <title>Gene gain and loss during evolution of obligate parasitism in the white rust pathogen of Arabidopsis thaliana.</title>
        <authorList>
            <person name="Kemen E."/>
            <person name="Gardiner A."/>
            <person name="Schultz-Larsen T."/>
            <person name="Kemen A.C."/>
            <person name="Balmuth A.L."/>
            <person name="Robert-Seilaniantz A."/>
            <person name="Bailey K."/>
            <person name="Holub E."/>
            <person name="Studholme D.J."/>
            <person name="Maclean D."/>
            <person name="Jones J.D."/>
        </authorList>
    </citation>
    <scope>NUCLEOTIDE SEQUENCE</scope>
</reference>
<dbReference type="Pfam" id="PF00782">
    <property type="entry name" value="DSPc"/>
    <property type="match status" value="1"/>
</dbReference>
<dbReference type="InterPro" id="IPR000340">
    <property type="entry name" value="Dual-sp_phosphatase_cat-dom"/>
</dbReference>
<keyword evidence="3" id="KW-0378">Hydrolase</keyword>
<dbReference type="InterPro" id="IPR020422">
    <property type="entry name" value="TYR_PHOSPHATASE_DUAL_dom"/>
</dbReference>
<accession>F0W2T2</accession>
<dbReference type="SMART" id="SM00195">
    <property type="entry name" value="DSPc"/>
    <property type="match status" value="1"/>
</dbReference>
<evidence type="ECO:0000313" key="7">
    <source>
        <dbReference type="EMBL" id="CCA15368.1"/>
    </source>
</evidence>
<evidence type="ECO:0000256" key="2">
    <source>
        <dbReference type="ARBA" id="ARBA00013064"/>
    </source>
</evidence>
<feature type="domain" description="Tyrosine specific protein phosphatases" evidence="6">
    <location>
        <begin position="103"/>
        <end position="161"/>
    </location>
</feature>
<dbReference type="EMBL" id="FR824056">
    <property type="protein sequence ID" value="CCA15368.1"/>
    <property type="molecule type" value="Genomic_DNA"/>
</dbReference>
<evidence type="ECO:0000256" key="3">
    <source>
        <dbReference type="ARBA" id="ARBA00022801"/>
    </source>
</evidence>
<organism evidence="7">
    <name type="scientific">Albugo laibachii Nc14</name>
    <dbReference type="NCBI Taxonomy" id="890382"/>
    <lineage>
        <taxon>Eukaryota</taxon>
        <taxon>Sar</taxon>
        <taxon>Stramenopiles</taxon>
        <taxon>Oomycota</taxon>
        <taxon>Peronosporomycetes</taxon>
        <taxon>Albuginales</taxon>
        <taxon>Albuginaceae</taxon>
        <taxon>Albugo</taxon>
    </lineage>
</organism>
<gene>
    <name evidence="7" type="primary">AlNc14C11G1314</name>
    <name evidence="7" type="ORF">ALNC14_015110</name>
</gene>
<keyword evidence="4" id="KW-0904">Protein phosphatase</keyword>
<comment type="similarity">
    <text evidence="1">Belongs to the protein-tyrosine phosphatase family. Non-receptor class dual specificity subfamily.</text>
</comment>
<dbReference type="CDD" id="cd14498">
    <property type="entry name" value="DSP"/>
    <property type="match status" value="1"/>
</dbReference>
<dbReference type="PROSITE" id="PS00383">
    <property type="entry name" value="TYR_PHOSPHATASE_1"/>
    <property type="match status" value="1"/>
</dbReference>
<evidence type="ECO:0000259" key="5">
    <source>
        <dbReference type="PROSITE" id="PS50054"/>
    </source>
</evidence>
<feature type="domain" description="Tyrosine-protein phosphatase" evidence="5">
    <location>
        <begin position="21"/>
        <end position="182"/>
    </location>
</feature>
<dbReference type="GO" id="GO:0005737">
    <property type="term" value="C:cytoplasm"/>
    <property type="evidence" value="ECO:0007669"/>
    <property type="project" value="TreeGrafter"/>
</dbReference>
<dbReference type="Gene3D" id="3.90.190.10">
    <property type="entry name" value="Protein tyrosine phosphatase superfamily"/>
    <property type="match status" value="1"/>
</dbReference>
<proteinExistence type="inferred from homology"/>
<dbReference type="GO" id="GO:0004725">
    <property type="term" value="F:protein tyrosine phosphatase activity"/>
    <property type="evidence" value="ECO:0007669"/>
    <property type="project" value="UniProtKB-EC"/>
</dbReference>
<reference evidence="7" key="2">
    <citation type="submission" date="2011-02" db="EMBL/GenBank/DDBJ databases">
        <authorList>
            <person name="MacLean D."/>
        </authorList>
    </citation>
    <scope>NUCLEOTIDE SEQUENCE</scope>
</reference>
<evidence type="ECO:0000256" key="4">
    <source>
        <dbReference type="ARBA" id="ARBA00022912"/>
    </source>
</evidence>
<dbReference type="SUPFAM" id="SSF52799">
    <property type="entry name" value="(Phosphotyrosine protein) phosphatases II"/>
    <property type="match status" value="1"/>
</dbReference>
<dbReference type="PANTHER" id="PTHR10159">
    <property type="entry name" value="DUAL SPECIFICITY PROTEIN PHOSPHATASE"/>
    <property type="match status" value="1"/>
</dbReference>
<dbReference type="AlphaFoldDB" id="F0W2T2"/>
<dbReference type="InterPro" id="IPR000387">
    <property type="entry name" value="Tyr_Pase_dom"/>
</dbReference>